<dbReference type="EMBL" id="JBBVGT010000003">
    <property type="protein sequence ID" value="MFB5946832.1"/>
    <property type="molecule type" value="Genomic_DNA"/>
</dbReference>
<protein>
    <submittedName>
        <fullName evidence="2">DUF5007 domain-containing protein</fullName>
    </submittedName>
</protein>
<dbReference type="PROSITE" id="PS51257">
    <property type="entry name" value="PROKAR_LIPOPROTEIN"/>
    <property type="match status" value="1"/>
</dbReference>
<dbReference type="Proteomes" id="UP001580928">
    <property type="component" value="Unassembled WGS sequence"/>
</dbReference>
<feature type="region of interest" description="Disordered" evidence="1">
    <location>
        <begin position="197"/>
        <end position="217"/>
    </location>
</feature>
<accession>A0ABV5CGZ6</accession>
<organism evidence="2 3">
    <name type="scientific">Albibacterium profundi</name>
    <dbReference type="NCBI Taxonomy" id="3134906"/>
    <lineage>
        <taxon>Bacteria</taxon>
        <taxon>Pseudomonadati</taxon>
        <taxon>Bacteroidota</taxon>
        <taxon>Sphingobacteriia</taxon>
        <taxon>Sphingobacteriales</taxon>
        <taxon>Sphingobacteriaceae</taxon>
        <taxon>Albibacterium</taxon>
    </lineage>
</organism>
<evidence type="ECO:0000256" key="1">
    <source>
        <dbReference type="SAM" id="MobiDB-lite"/>
    </source>
</evidence>
<keyword evidence="3" id="KW-1185">Reference proteome</keyword>
<reference evidence="2 3" key="1">
    <citation type="submission" date="2024-04" db="EMBL/GenBank/DDBJ databases">
        <title>Albibacterium profundi sp. nov., isolated from sediment of the Challenger Deep of Mariana Trench.</title>
        <authorList>
            <person name="Wang Y."/>
        </authorList>
    </citation>
    <scope>NUCLEOTIDE SEQUENCE [LARGE SCALE GENOMIC DNA]</scope>
    <source>
        <strain evidence="2 3">RHL897</strain>
    </source>
</reference>
<dbReference type="InterPro" id="IPR032173">
    <property type="entry name" value="DUF5007"/>
</dbReference>
<comment type="caution">
    <text evidence="2">The sequence shown here is derived from an EMBL/GenBank/DDBJ whole genome shotgun (WGS) entry which is preliminary data.</text>
</comment>
<proteinExistence type="predicted"/>
<evidence type="ECO:0000313" key="3">
    <source>
        <dbReference type="Proteomes" id="UP001580928"/>
    </source>
</evidence>
<name>A0ABV5CGZ6_9SPHI</name>
<dbReference type="Pfam" id="PF16398">
    <property type="entry name" value="DUF5007"/>
    <property type="match status" value="1"/>
</dbReference>
<dbReference type="RefSeq" id="WP_375558361.1">
    <property type="nucleotide sequence ID" value="NZ_JBBVGT010000003.1"/>
</dbReference>
<sequence length="371" mass="42891">MEHREKIRRRFRYGSSTIWSGALVMLLLVGSCKEIYNLPEEKDFISENINYQSKILEPVLGRTSLLGNISTDNSTLPLTFEIVNPRYGDGRPVTDLFQTREVWVWDAAYDGLETSLEEIEAKRHLEERPLFEVRESGQFIMWAASTNELIEPRPTDSSNLVQDIRFFDLKITNTGGEVLLKDFQVIPWRERPYEPSTDINPYTGEVAPDPLDPENPNKRDYIRPWLRNVIGESTDLSLRSDDEKKDVVVYIRPFEGGSGKNLRFVFLDKEGNPMNPDLFNETKWDQLVHGFNMVKTDEYVQYDVAYPIPLVNINTRFTNGSNAKVEFSYSRKGFGGNLTTAAFGLDFRIFEPGDWEIVFHFRGDNPKFEDE</sequence>
<evidence type="ECO:0000313" key="2">
    <source>
        <dbReference type="EMBL" id="MFB5946832.1"/>
    </source>
</evidence>
<gene>
    <name evidence="2" type="ORF">WKR92_13440</name>
</gene>